<organism evidence="1 2">
    <name type="scientific">Terrimonas rubra</name>
    <dbReference type="NCBI Taxonomy" id="1035890"/>
    <lineage>
        <taxon>Bacteria</taxon>
        <taxon>Pseudomonadati</taxon>
        <taxon>Bacteroidota</taxon>
        <taxon>Chitinophagia</taxon>
        <taxon>Chitinophagales</taxon>
        <taxon>Chitinophagaceae</taxon>
        <taxon>Terrimonas</taxon>
    </lineage>
</organism>
<proteinExistence type="predicted"/>
<dbReference type="RefSeq" id="WP_386103322.1">
    <property type="nucleotide sequence ID" value="NZ_JBHUOZ010000003.1"/>
</dbReference>
<reference evidence="2" key="1">
    <citation type="journal article" date="2019" name="Int. J. Syst. Evol. Microbiol.">
        <title>The Global Catalogue of Microorganisms (GCM) 10K type strain sequencing project: providing services to taxonomists for standard genome sequencing and annotation.</title>
        <authorList>
            <consortium name="The Broad Institute Genomics Platform"/>
            <consortium name="The Broad Institute Genome Sequencing Center for Infectious Disease"/>
            <person name="Wu L."/>
            <person name="Ma J."/>
        </authorList>
    </citation>
    <scope>NUCLEOTIDE SEQUENCE [LARGE SCALE GENOMIC DNA]</scope>
    <source>
        <strain evidence="2">KCTC 23299</strain>
    </source>
</reference>
<accession>A0ABW6ABJ4</accession>
<sequence length="127" mass="15338">MKPITIGGILYNLVPVEDQREKSDKINEVFFQLFFQTNRIVVDKEKFQNSTFGFLGDKYLWEYNSSDKILWVSYKYIWSVLTPKFDYDTYEIEQILTSLIENHFNCSNIKTYPSFEEYQNEIEKHFN</sequence>
<evidence type="ECO:0000313" key="2">
    <source>
        <dbReference type="Proteomes" id="UP001597511"/>
    </source>
</evidence>
<protein>
    <submittedName>
        <fullName evidence="1">Uncharacterized protein</fullName>
    </submittedName>
</protein>
<dbReference type="EMBL" id="JBHUOZ010000003">
    <property type="protein sequence ID" value="MFD2922021.1"/>
    <property type="molecule type" value="Genomic_DNA"/>
</dbReference>
<evidence type="ECO:0000313" key="1">
    <source>
        <dbReference type="EMBL" id="MFD2922021.1"/>
    </source>
</evidence>
<gene>
    <name evidence="1" type="ORF">ACFS6H_20035</name>
</gene>
<comment type="caution">
    <text evidence="1">The sequence shown here is derived from an EMBL/GenBank/DDBJ whole genome shotgun (WGS) entry which is preliminary data.</text>
</comment>
<keyword evidence="2" id="KW-1185">Reference proteome</keyword>
<dbReference type="Proteomes" id="UP001597511">
    <property type="component" value="Unassembled WGS sequence"/>
</dbReference>
<name>A0ABW6ABJ4_9BACT</name>